<dbReference type="Gene3D" id="2.60.40.230">
    <property type="entry name" value="Neocarzinostatin-like"/>
    <property type="match status" value="1"/>
</dbReference>
<proteinExistence type="predicted"/>
<feature type="region of interest" description="Disordered" evidence="1">
    <location>
        <begin position="189"/>
        <end position="230"/>
    </location>
</feature>
<dbReference type="Proteomes" id="UP001515100">
    <property type="component" value="Unassembled WGS sequence"/>
</dbReference>
<evidence type="ECO:0000313" key="5">
    <source>
        <dbReference type="Proteomes" id="UP001515100"/>
    </source>
</evidence>
<keyword evidence="2" id="KW-0472">Membrane</keyword>
<organism evidence="4 5">
    <name type="scientific">Aeromicrobium fastidiosum</name>
    <dbReference type="NCBI Taxonomy" id="52699"/>
    <lineage>
        <taxon>Bacteria</taxon>
        <taxon>Bacillati</taxon>
        <taxon>Actinomycetota</taxon>
        <taxon>Actinomycetes</taxon>
        <taxon>Propionibacteriales</taxon>
        <taxon>Nocardioidaceae</taxon>
        <taxon>Aeromicrobium</taxon>
    </lineage>
</organism>
<keyword evidence="5" id="KW-1185">Reference proteome</keyword>
<name>A0A641AGZ4_9ACTN</name>
<reference evidence="4" key="1">
    <citation type="submission" date="2019-09" db="EMBL/GenBank/DDBJ databases">
        <authorList>
            <person name="Li J."/>
        </authorList>
    </citation>
    <scope>NUCLEOTIDE SEQUENCE [LARGE SCALE GENOMIC DNA]</scope>
    <source>
        <strain evidence="4">NRBC 14897</strain>
    </source>
</reference>
<accession>A0A641AGZ4</accession>
<evidence type="ECO:0000256" key="1">
    <source>
        <dbReference type="SAM" id="MobiDB-lite"/>
    </source>
</evidence>
<gene>
    <name evidence="4" type="ORF">ESP62_017775</name>
</gene>
<keyword evidence="2" id="KW-0812">Transmembrane</keyword>
<comment type="caution">
    <text evidence="4">The sequence shown here is derived from an EMBL/GenBank/DDBJ whole genome shotgun (WGS) entry which is preliminary data.</text>
</comment>
<feature type="signal peptide" evidence="3">
    <location>
        <begin position="1"/>
        <end position="25"/>
    </location>
</feature>
<evidence type="ECO:0000313" key="4">
    <source>
        <dbReference type="EMBL" id="KAA1372947.1"/>
    </source>
</evidence>
<evidence type="ECO:0000256" key="3">
    <source>
        <dbReference type="SAM" id="SignalP"/>
    </source>
</evidence>
<evidence type="ECO:0008006" key="6">
    <source>
        <dbReference type="Google" id="ProtNLM"/>
    </source>
</evidence>
<keyword evidence="3" id="KW-0732">Signal</keyword>
<dbReference type="OrthoDB" id="4775562at2"/>
<evidence type="ECO:0000256" key="2">
    <source>
        <dbReference type="SAM" id="Phobius"/>
    </source>
</evidence>
<sequence>MRVRALLTITTLCASALLIPSPAQAAARVSIDNGQGAAKADPTYATTLEVSGSGFQSIKGGHGGIYVFFGTVSGTWRPSKGGQVGTNYRYVPDSESKNNQGFQRFVAFPGSDTASSANGGTIKADGTWSTQLTVPGATFKTVDRAGKTVTVDCTAVTCGVITIGAHGVKNGSNETFTPLSFAAGAGTKAPAASATSPDPAAGAGSGAAPVAPESPTASAAPSAPAAPPAAVVDPSTAVVGRVLSFTGSGFTPGEQVVATLDDGRAAVGPLSAGPSGEIAGVLQLPEGTSAGTHVLKLMGAASGATPTVNFPVAADRSSVPTAADDSTGAPDWLPYAFLGLTLVALLGAVTFATVRFRTIHRRRKASAAAPATGEAAHAL</sequence>
<protein>
    <recommendedName>
        <fullName evidence="6">Htaa domain-containing protein</fullName>
    </recommendedName>
</protein>
<keyword evidence="2" id="KW-1133">Transmembrane helix</keyword>
<feature type="transmembrane region" description="Helical" evidence="2">
    <location>
        <begin position="332"/>
        <end position="354"/>
    </location>
</feature>
<dbReference type="RefSeq" id="WP_129185343.1">
    <property type="nucleotide sequence ID" value="NZ_JAGIOG010000001.1"/>
</dbReference>
<dbReference type="AlphaFoldDB" id="A0A641AGZ4"/>
<dbReference type="EMBL" id="SDPP02000006">
    <property type="protein sequence ID" value="KAA1372947.1"/>
    <property type="molecule type" value="Genomic_DNA"/>
</dbReference>
<feature type="chain" id="PRO_5024915377" description="Htaa domain-containing protein" evidence="3">
    <location>
        <begin position="26"/>
        <end position="379"/>
    </location>
</feature>